<gene>
    <name evidence="2" type="ORF">BCY86_02000</name>
</gene>
<dbReference type="SMART" id="SM00563">
    <property type="entry name" value="PlsC"/>
    <property type="match status" value="1"/>
</dbReference>
<dbReference type="STRING" id="1882918.BCY86_02000"/>
<dbReference type="KEGG" id="pabo:BCY86_02000"/>
<dbReference type="EMBL" id="CP016908">
    <property type="protein sequence ID" value="APR99586.1"/>
    <property type="molecule type" value="Genomic_DNA"/>
</dbReference>
<sequence length="191" mass="21970">MYVITSLLVRHGLRHRLLFPVRSTFFYDHPLGLVINGTMSFFAMYPPFFRDKKRALLNHQNLTELTSLLRRGNTFVGIHPEGTRNTGEDPYTLLPAQNGTGRLIYEARVPVLPVFINGLTNHFIKQIYSNWRHQGEHVIIVFGEPIALSSLLDLPPSFSLYKQITNKTLIAIHQLGQEEKKLRSFITKTQK</sequence>
<dbReference type="AlphaFoldDB" id="A0A1L6MVN8"/>
<accession>A0A1L6MVN8</accession>
<organism evidence="2 3">
    <name type="scientific">Pajaroellobacter abortibovis</name>
    <dbReference type="NCBI Taxonomy" id="1882918"/>
    <lineage>
        <taxon>Bacteria</taxon>
        <taxon>Pseudomonadati</taxon>
        <taxon>Myxococcota</taxon>
        <taxon>Polyangia</taxon>
        <taxon>Polyangiales</taxon>
        <taxon>Polyangiaceae</taxon>
    </lineage>
</organism>
<dbReference type="InterPro" id="IPR002123">
    <property type="entry name" value="Plipid/glycerol_acylTrfase"/>
</dbReference>
<proteinExistence type="predicted"/>
<dbReference type="GO" id="GO:0016746">
    <property type="term" value="F:acyltransferase activity"/>
    <property type="evidence" value="ECO:0007669"/>
    <property type="project" value="InterPro"/>
</dbReference>
<keyword evidence="3" id="KW-1185">Reference proteome</keyword>
<dbReference type="SUPFAM" id="SSF69593">
    <property type="entry name" value="Glycerol-3-phosphate (1)-acyltransferase"/>
    <property type="match status" value="1"/>
</dbReference>
<evidence type="ECO:0000259" key="1">
    <source>
        <dbReference type="SMART" id="SM00563"/>
    </source>
</evidence>
<name>A0A1L6MVN8_9BACT</name>
<reference evidence="2 3" key="1">
    <citation type="submission" date="2016-08" db="EMBL/GenBank/DDBJ databases">
        <title>Identification and validation of antigenic proteins from Pajaroellobacter abortibovis using de-novo genome sequence assembly and reverse vaccinology.</title>
        <authorList>
            <person name="Welly B.T."/>
            <person name="Miller M.R."/>
            <person name="Stott J.L."/>
            <person name="Blanchard M.T."/>
            <person name="Islas-Trejo A.D."/>
            <person name="O'Rourke S.M."/>
            <person name="Young A.E."/>
            <person name="Medrano J.F."/>
            <person name="Van Eenennaam A.L."/>
        </authorList>
    </citation>
    <scope>NUCLEOTIDE SEQUENCE [LARGE SCALE GENOMIC DNA]</scope>
    <source>
        <strain evidence="2 3">BTF92-0548A/99-0131</strain>
    </source>
</reference>
<dbReference type="Proteomes" id="UP000185544">
    <property type="component" value="Chromosome"/>
</dbReference>
<protein>
    <recommendedName>
        <fullName evidence="1">Phospholipid/glycerol acyltransferase domain-containing protein</fullName>
    </recommendedName>
</protein>
<dbReference type="Pfam" id="PF01553">
    <property type="entry name" value="Acyltransferase"/>
    <property type="match status" value="1"/>
</dbReference>
<evidence type="ECO:0000313" key="3">
    <source>
        <dbReference type="Proteomes" id="UP000185544"/>
    </source>
</evidence>
<feature type="domain" description="Phospholipid/glycerol acyltransferase" evidence="1">
    <location>
        <begin position="2"/>
        <end position="119"/>
    </location>
</feature>
<evidence type="ECO:0000313" key="2">
    <source>
        <dbReference type="EMBL" id="APR99586.1"/>
    </source>
</evidence>